<gene>
    <name evidence="2" type="ORF">A6769_27910</name>
</gene>
<dbReference type="PANTHER" id="PTHR39441:SF1">
    <property type="entry name" value="DUF2252 DOMAIN-CONTAINING PROTEIN"/>
    <property type="match status" value="1"/>
</dbReference>
<proteinExistence type="predicted"/>
<dbReference type="PANTHER" id="PTHR39441">
    <property type="entry name" value="DUF2252 DOMAIN-CONTAINING PROTEIN"/>
    <property type="match status" value="1"/>
</dbReference>
<sequence>MQNQNLSSQWLSRAEGSAMGKALRDRVPRSSHEEWKPAPNRPDCVALLEESNQGRLLELVPIRYGRMLKSPFAFLRGAANIMAADLSETPKTGIKVQTCGDSHLSNFGGYGTPERNLVFDVNDFDETLWAPWEWDVKRLAASIVVAGRYLKLRDKISRAAVMASVQSYREHINEYAQMTALEVWYAHIGVESLLTFTTHTKELNIVKSEVKKARAFKPVLDLHKLTETVKGQRRFIDNPPLLFHPSPGDRLASEMLSVFQKYRKTLREDSRILLDQYQIVDVAMKVVGVGSIGTRCGVALLVTGDNDPLFLQIKEARASVLEPYAGKSTYENHAQRIVAGQHLMQEASDIFLGWTKGDSGHDFYLRQLRDMKTSVEIEGMSQTDLKGYSHLCGWALAHSHARSGNRFAISGYLGQSDTFEQAIANFAVAYADQTEGDYKALADAVAAGHIKAIEE</sequence>
<organism evidence="2 3">
    <name type="scientific">Nostoc punctiforme NIES-2108</name>
    <dbReference type="NCBI Taxonomy" id="1356359"/>
    <lineage>
        <taxon>Bacteria</taxon>
        <taxon>Bacillati</taxon>
        <taxon>Cyanobacteriota</taxon>
        <taxon>Cyanophyceae</taxon>
        <taxon>Nostocales</taxon>
        <taxon>Nostocaceae</taxon>
        <taxon>Nostoc</taxon>
    </lineage>
</organism>
<name>A0A367R7S7_NOSPU</name>
<dbReference type="EMBL" id="LXQE01000165">
    <property type="protein sequence ID" value="RCJ32557.1"/>
    <property type="molecule type" value="Genomic_DNA"/>
</dbReference>
<protein>
    <recommendedName>
        <fullName evidence="4">DUF2252 domain-containing protein</fullName>
    </recommendedName>
</protein>
<accession>A0A367R7S7</accession>
<reference evidence="3" key="1">
    <citation type="submission" date="2016-04" db="EMBL/GenBank/DDBJ databases">
        <authorList>
            <person name="Tabuchi Yagui T.R."/>
        </authorList>
    </citation>
    <scope>NUCLEOTIDE SEQUENCE [LARGE SCALE GENOMIC DNA]</scope>
</reference>
<feature type="region of interest" description="Disordered" evidence="1">
    <location>
        <begin position="17"/>
        <end position="40"/>
    </location>
</feature>
<dbReference type="Pfam" id="PF10009">
    <property type="entry name" value="DUF2252"/>
    <property type="match status" value="1"/>
</dbReference>
<evidence type="ECO:0000313" key="2">
    <source>
        <dbReference type="EMBL" id="RCJ32557.1"/>
    </source>
</evidence>
<dbReference type="AlphaFoldDB" id="A0A367R7S7"/>
<evidence type="ECO:0000256" key="1">
    <source>
        <dbReference type="SAM" id="MobiDB-lite"/>
    </source>
</evidence>
<feature type="compositionally biased region" description="Basic and acidic residues" evidence="1">
    <location>
        <begin position="22"/>
        <end position="36"/>
    </location>
</feature>
<evidence type="ECO:0008006" key="4">
    <source>
        <dbReference type="Google" id="ProtNLM"/>
    </source>
</evidence>
<comment type="caution">
    <text evidence="2">The sequence shown here is derived from an EMBL/GenBank/DDBJ whole genome shotgun (WGS) entry which is preliminary data.</text>
</comment>
<dbReference type="Proteomes" id="UP000252085">
    <property type="component" value="Unassembled WGS sequence"/>
</dbReference>
<dbReference type="InterPro" id="IPR018721">
    <property type="entry name" value="DUF2252"/>
</dbReference>
<evidence type="ECO:0000313" key="3">
    <source>
        <dbReference type="Proteomes" id="UP000252085"/>
    </source>
</evidence>